<dbReference type="GO" id="GO:0016579">
    <property type="term" value="P:protein deubiquitination"/>
    <property type="evidence" value="ECO:0007669"/>
    <property type="project" value="InterPro"/>
</dbReference>
<dbReference type="SUPFAM" id="SSF54001">
    <property type="entry name" value="Cysteine proteinases"/>
    <property type="match status" value="1"/>
</dbReference>
<feature type="compositionally biased region" description="Low complexity" evidence="8">
    <location>
        <begin position="746"/>
        <end position="763"/>
    </location>
</feature>
<dbReference type="InterPro" id="IPR050164">
    <property type="entry name" value="Peptidase_C19"/>
</dbReference>
<proteinExistence type="inferred from homology"/>
<evidence type="ECO:0000313" key="12">
    <source>
        <dbReference type="EMBL" id="CAF1982820.1"/>
    </source>
</evidence>
<gene>
    <name evidence="15" type="ORF">BYL167_LOCUS5051</name>
    <name evidence="10" type="ORF">CJN711_LOCUS18165</name>
    <name evidence="16" type="ORF">GIL414_LOCUS3430</name>
    <name evidence="11" type="ORF">KQP761_LOCUS15916</name>
    <name evidence="13" type="ORF">MBJ925_LOCUS22966</name>
    <name evidence="18" type="ORF">OVN521_LOCUS18739</name>
    <name evidence="17" type="ORF">SMN809_LOCUS5027</name>
    <name evidence="19" type="ORF">UXM345_LOCUS21512</name>
    <name evidence="14" type="ORF">WKI299_LOCUS22172</name>
    <name evidence="12" type="ORF">XDN619_LOCUS2452</name>
</gene>
<dbReference type="OrthoDB" id="420187at2759"/>
<reference evidence="12" key="1">
    <citation type="submission" date="2021-02" db="EMBL/GenBank/DDBJ databases">
        <authorList>
            <person name="Nowell W R."/>
        </authorList>
    </citation>
    <scope>NUCLEOTIDE SEQUENCE</scope>
</reference>
<dbReference type="InterPro" id="IPR028889">
    <property type="entry name" value="USP"/>
</dbReference>
<evidence type="ECO:0000256" key="3">
    <source>
        <dbReference type="ARBA" id="ARBA00022670"/>
    </source>
</evidence>
<dbReference type="EMBL" id="CAJNOV010008533">
    <property type="protein sequence ID" value="CAF1325742.1"/>
    <property type="molecule type" value="Genomic_DNA"/>
</dbReference>
<dbReference type="Proteomes" id="UP000676336">
    <property type="component" value="Unassembled WGS sequence"/>
</dbReference>
<dbReference type="Proteomes" id="UP000663855">
    <property type="component" value="Unassembled WGS sequence"/>
</dbReference>
<feature type="compositionally biased region" description="Acidic residues" evidence="8">
    <location>
        <begin position="626"/>
        <end position="642"/>
    </location>
</feature>
<dbReference type="Proteomes" id="UP000663834">
    <property type="component" value="Unassembled WGS sequence"/>
</dbReference>
<feature type="region of interest" description="Disordered" evidence="8">
    <location>
        <begin position="620"/>
        <end position="791"/>
    </location>
</feature>
<feature type="compositionally biased region" description="Polar residues" evidence="8">
    <location>
        <begin position="782"/>
        <end position="791"/>
    </location>
</feature>
<name>A0A816M9D4_9BILA</name>
<dbReference type="Proteomes" id="UP000681720">
    <property type="component" value="Unassembled WGS sequence"/>
</dbReference>
<sequence>MPANNDVLLTTFNNNTTNGTNGTNSNHQYCSTYVSCSNGNHSTSPPSETSSLSSSSSSSSSTSNSSSLLMMNWELLKDRGSGLVNLGNTCFINASLQCLANTPPLVQWLLCNSHSQCCRVKLEKQFCLFCEAERIVKLIHSKNSNASFSSSVGAANPNNIVRRIKDISTTFKIGRQEDASEFLICLIDKIVDASLRSSQPPERLRPSSGTSYEQLCHSQTIFHDLFGLVLRSRVVCSRCRHTSDTFEVQYTWIVGVRNHTDLRQSLQQFVCRETLSGENLYRCIKCKQLVQAIKRYTLHKASKILLINLKRFEFGKNSHKLSHLVRYPEYLNVTPYMSDESSNDESLNYRLYAVLVHVGSSMHSGHYFSYVRSPNNRWNKADDTTMTQCDLSQVLAQHGAYILCYIKETSSTNTTINGSLTTTNISSSSSASSSTTTTQTTTSKLVYQNGKLNNSEQQQTATNNVTFFTPRQVPVQNLPKQINGQNGNLKTMSSSLTKPTIVTSNSEVTNGGSTLSTEKRAPIVMRIPTMNFLSNRPVPLQDKSITNPHSNLTTTTTLSSKLVNKPNSNPIVLSTTKNSNYTISPTTSLSTVQSTSSPLKLIIKASGPSPTLNGLASISKSYNHYDDDDDDDDDDEYNDDSSDLQQPATKKQRTDESKISPSIPLLPCSSSAPTSTHTSVPTSISSRTKSMDEQSNHSSSLTTKHKRKKKKKKKSHNHQHHHHHKTHHHHHHRKRSRRDSSRRSPSRSPVFSSPSQLNSSPSSVTDDQHRKRKKHHRHKRYSSPSSSREPL</sequence>
<dbReference type="EC" id="3.4.19.12" evidence="7"/>
<comment type="similarity">
    <text evidence="2 7">Belongs to the peptidase C19 family.</text>
</comment>
<feature type="domain" description="USP" evidence="9">
    <location>
        <begin position="81"/>
        <end position="408"/>
    </location>
</feature>
<dbReference type="GO" id="GO:0004843">
    <property type="term" value="F:cysteine-type deubiquitinase activity"/>
    <property type="evidence" value="ECO:0007669"/>
    <property type="project" value="UniProtKB-UniRule"/>
</dbReference>
<dbReference type="EMBL" id="CAJNRF010009433">
    <property type="protein sequence ID" value="CAF2110386.1"/>
    <property type="molecule type" value="Genomic_DNA"/>
</dbReference>
<evidence type="ECO:0000256" key="7">
    <source>
        <dbReference type="RuleBase" id="RU366025"/>
    </source>
</evidence>
<feature type="compositionally biased region" description="Polar residues" evidence="8">
    <location>
        <begin position="674"/>
        <end position="688"/>
    </location>
</feature>
<feature type="compositionally biased region" description="Polar residues" evidence="8">
    <location>
        <begin position="561"/>
        <end position="583"/>
    </location>
</feature>
<feature type="region of interest" description="Disordered" evidence="8">
    <location>
        <begin position="41"/>
        <end position="65"/>
    </location>
</feature>
<evidence type="ECO:0000313" key="14">
    <source>
        <dbReference type="EMBL" id="CAF2110386.1"/>
    </source>
</evidence>
<dbReference type="PANTHER" id="PTHR24006:SF758">
    <property type="entry name" value="UBIQUITIN CARBOXYL-TERMINAL HYDROLASE 36"/>
    <property type="match status" value="1"/>
</dbReference>
<evidence type="ECO:0000256" key="2">
    <source>
        <dbReference type="ARBA" id="ARBA00009085"/>
    </source>
</evidence>
<evidence type="ECO:0000256" key="1">
    <source>
        <dbReference type="ARBA" id="ARBA00000707"/>
    </source>
</evidence>
<dbReference type="Proteomes" id="UP000663824">
    <property type="component" value="Unassembled WGS sequence"/>
</dbReference>
<dbReference type="Pfam" id="PF00443">
    <property type="entry name" value="UCH"/>
    <property type="match status" value="1"/>
</dbReference>
<evidence type="ECO:0000313" key="21">
    <source>
        <dbReference type="Proteomes" id="UP000663887"/>
    </source>
</evidence>
<dbReference type="Proteomes" id="UP000681967">
    <property type="component" value="Unassembled WGS sequence"/>
</dbReference>
<dbReference type="GO" id="GO:0006508">
    <property type="term" value="P:proteolysis"/>
    <property type="evidence" value="ECO:0007669"/>
    <property type="project" value="UniProtKB-KW"/>
</dbReference>
<dbReference type="PROSITE" id="PS50235">
    <property type="entry name" value="USP_3"/>
    <property type="match status" value="1"/>
</dbReference>
<evidence type="ECO:0000313" key="10">
    <source>
        <dbReference type="EMBL" id="CAF1325742.1"/>
    </source>
</evidence>
<feature type="compositionally biased region" description="Low complexity" evidence="8">
    <location>
        <begin position="659"/>
        <end position="673"/>
    </location>
</feature>
<dbReference type="EMBL" id="CAJOBF010003381">
    <property type="protein sequence ID" value="CAF4088374.1"/>
    <property type="molecule type" value="Genomic_DNA"/>
</dbReference>
<dbReference type="PANTHER" id="PTHR24006">
    <property type="entry name" value="UBIQUITIN CARBOXYL-TERMINAL HYDROLASE"/>
    <property type="match status" value="1"/>
</dbReference>
<dbReference type="Proteomes" id="UP000663866">
    <property type="component" value="Unassembled WGS sequence"/>
</dbReference>
<evidence type="ECO:0000313" key="11">
    <source>
        <dbReference type="EMBL" id="CAF1524848.1"/>
    </source>
</evidence>
<dbReference type="Proteomes" id="UP000663856">
    <property type="component" value="Unassembled WGS sequence"/>
</dbReference>
<evidence type="ECO:0000256" key="8">
    <source>
        <dbReference type="SAM" id="MobiDB-lite"/>
    </source>
</evidence>
<dbReference type="InterPro" id="IPR018200">
    <property type="entry name" value="USP_CS"/>
</dbReference>
<protein>
    <recommendedName>
        <fullName evidence="7">Ubiquitin carboxyl-terminal hydrolase</fullName>
        <ecNumber evidence="7">3.4.19.12</ecNumber>
    </recommendedName>
</protein>
<feature type="compositionally biased region" description="Basic residues" evidence="8">
    <location>
        <begin position="770"/>
        <end position="781"/>
    </location>
</feature>
<dbReference type="EMBL" id="CAJOBI010001221">
    <property type="protein sequence ID" value="CAF3869910.1"/>
    <property type="molecule type" value="Genomic_DNA"/>
</dbReference>
<dbReference type="Proteomes" id="UP000663887">
    <property type="component" value="Unassembled WGS sequence"/>
</dbReference>
<dbReference type="AlphaFoldDB" id="A0A816M9D4"/>
<evidence type="ECO:0000256" key="4">
    <source>
        <dbReference type="ARBA" id="ARBA00022786"/>
    </source>
</evidence>
<feature type="compositionally biased region" description="Basic residues" evidence="8">
    <location>
        <begin position="703"/>
        <end position="737"/>
    </location>
</feature>
<dbReference type="EMBL" id="CAJNRE010011723">
    <property type="protein sequence ID" value="CAF2104410.1"/>
    <property type="molecule type" value="Genomic_DNA"/>
</dbReference>
<evidence type="ECO:0000259" key="9">
    <source>
        <dbReference type="PROSITE" id="PS50235"/>
    </source>
</evidence>
<evidence type="ECO:0000256" key="6">
    <source>
        <dbReference type="ARBA" id="ARBA00022807"/>
    </source>
</evidence>
<dbReference type="GO" id="GO:0005634">
    <property type="term" value="C:nucleus"/>
    <property type="evidence" value="ECO:0007669"/>
    <property type="project" value="TreeGrafter"/>
</dbReference>
<evidence type="ECO:0000313" key="13">
    <source>
        <dbReference type="EMBL" id="CAF2104410.1"/>
    </source>
</evidence>
<dbReference type="InterPro" id="IPR038765">
    <property type="entry name" value="Papain-like_cys_pep_sf"/>
</dbReference>
<evidence type="ECO:0000256" key="5">
    <source>
        <dbReference type="ARBA" id="ARBA00022801"/>
    </source>
</evidence>
<dbReference type="EMBL" id="CAJOBJ010000748">
    <property type="protein sequence ID" value="CAF3841755.1"/>
    <property type="molecule type" value="Genomic_DNA"/>
</dbReference>
<comment type="caution">
    <text evidence="12">The sequence shown here is derived from an EMBL/GenBank/DDBJ whole genome shotgun (WGS) entry which is preliminary data.</text>
</comment>
<keyword evidence="3 7" id="KW-0645">Protease</keyword>
<dbReference type="Gene3D" id="3.90.70.10">
    <property type="entry name" value="Cysteine proteinases"/>
    <property type="match status" value="1"/>
</dbReference>
<dbReference type="GO" id="GO:0005829">
    <property type="term" value="C:cytosol"/>
    <property type="evidence" value="ECO:0007669"/>
    <property type="project" value="TreeGrafter"/>
</dbReference>
<evidence type="ECO:0000313" key="16">
    <source>
        <dbReference type="EMBL" id="CAF3841755.1"/>
    </source>
</evidence>
<evidence type="ECO:0000313" key="20">
    <source>
        <dbReference type="Proteomes" id="UP000663866"/>
    </source>
</evidence>
<feature type="region of interest" description="Disordered" evidence="8">
    <location>
        <begin position="542"/>
        <end position="595"/>
    </location>
</feature>
<dbReference type="PROSITE" id="PS00973">
    <property type="entry name" value="USP_2"/>
    <property type="match status" value="1"/>
</dbReference>
<dbReference type="EMBL" id="CAJOBG010003441">
    <property type="protein sequence ID" value="CAF4063263.1"/>
    <property type="molecule type" value="Genomic_DNA"/>
</dbReference>
<dbReference type="Proteomes" id="UP000663842">
    <property type="component" value="Unassembled WGS sequence"/>
</dbReference>
<dbReference type="EMBL" id="CAJNOW010007893">
    <property type="protein sequence ID" value="CAF1524848.1"/>
    <property type="molecule type" value="Genomic_DNA"/>
</dbReference>
<dbReference type="PROSITE" id="PS00972">
    <property type="entry name" value="USP_1"/>
    <property type="match status" value="1"/>
</dbReference>
<comment type="catalytic activity">
    <reaction evidence="1 7">
        <text>Thiol-dependent hydrolysis of ester, thioester, amide, peptide and isopeptide bonds formed by the C-terminal Gly of ubiquitin (a 76-residue protein attached to proteins as an intracellular targeting signal).</text>
        <dbReference type="EC" id="3.4.19.12"/>
    </reaction>
</comment>
<keyword evidence="5 7" id="KW-0378">Hydrolase</keyword>
<accession>A0A816M9D4</accession>
<keyword evidence="20" id="KW-1185">Reference proteome</keyword>
<feature type="compositionally biased region" description="Low complexity" evidence="8">
    <location>
        <begin position="584"/>
        <end position="595"/>
    </location>
</feature>
<evidence type="ECO:0000313" key="19">
    <source>
        <dbReference type="EMBL" id="CAF4088374.1"/>
    </source>
</evidence>
<keyword evidence="6 7" id="KW-0788">Thiol protease</keyword>
<evidence type="ECO:0000313" key="17">
    <source>
        <dbReference type="EMBL" id="CAF3869910.1"/>
    </source>
</evidence>
<evidence type="ECO:0000313" key="18">
    <source>
        <dbReference type="EMBL" id="CAF4063263.1"/>
    </source>
</evidence>
<dbReference type="EMBL" id="CAJNRG010000180">
    <property type="protein sequence ID" value="CAF1982820.1"/>
    <property type="molecule type" value="Genomic_DNA"/>
</dbReference>
<evidence type="ECO:0000313" key="15">
    <source>
        <dbReference type="EMBL" id="CAF3837080.1"/>
    </source>
</evidence>
<organism evidence="12 21">
    <name type="scientific">Rotaria magnacalcarata</name>
    <dbReference type="NCBI Taxonomy" id="392030"/>
    <lineage>
        <taxon>Eukaryota</taxon>
        <taxon>Metazoa</taxon>
        <taxon>Spiralia</taxon>
        <taxon>Gnathifera</taxon>
        <taxon>Rotifera</taxon>
        <taxon>Eurotatoria</taxon>
        <taxon>Bdelloidea</taxon>
        <taxon>Philodinida</taxon>
        <taxon>Philodinidae</taxon>
        <taxon>Rotaria</taxon>
    </lineage>
</organism>
<dbReference type="FunFam" id="3.90.70.10:FF:000119">
    <property type="entry name" value="Ubiquitin specific peptidase 36"/>
    <property type="match status" value="1"/>
</dbReference>
<keyword evidence="4 7" id="KW-0833">Ubl conjugation pathway</keyword>
<dbReference type="InterPro" id="IPR001394">
    <property type="entry name" value="Peptidase_C19_UCH"/>
</dbReference>
<feature type="compositionally biased region" description="Low complexity" evidence="8">
    <location>
        <begin position="42"/>
        <end position="65"/>
    </location>
</feature>
<dbReference type="EMBL" id="CAJOBH010001122">
    <property type="protein sequence ID" value="CAF3837080.1"/>
    <property type="molecule type" value="Genomic_DNA"/>
</dbReference>